<keyword evidence="2" id="KW-0456">Lyase</keyword>
<organism evidence="3 4">
    <name type="scientific">Thalassobacillus devorans</name>
    <dbReference type="NCBI Taxonomy" id="279813"/>
    <lineage>
        <taxon>Bacteria</taxon>
        <taxon>Bacillati</taxon>
        <taxon>Bacillota</taxon>
        <taxon>Bacilli</taxon>
        <taxon>Bacillales</taxon>
        <taxon>Bacillaceae</taxon>
        <taxon>Thalassobacillus</taxon>
    </lineage>
</organism>
<dbReference type="InterPro" id="IPR050963">
    <property type="entry name" value="Sirohydro_Cobaltochel/CbiX"/>
</dbReference>
<dbReference type="RefSeq" id="WP_062441111.1">
    <property type="nucleotide sequence ID" value="NZ_BMCJ01000002.1"/>
</dbReference>
<dbReference type="Pfam" id="PF01903">
    <property type="entry name" value="CbiX"/>
    <property type="match status" value="2"/>
</dbReference>
<reference evidence="4" key="1">
    <citation type="journal article" date="2019" name="Int. J. Syst. Evol. Microbiol.">
        <title>The Global Catalogue of Microorganisms (GCM) 10K type strain sequencing project: providing services to taxonomists for standard genome sequencing and annotation.</title>
        <authorList>
            <consortium name="The Broad Institute Genomics Platform"/>
            <consortium name="The Broad Institute Genome Sequencing Center for Infectious Disease"/>
            <person name="Wu L."/>
            <person name="Ma J."/>
        </authorList>
    </citation>
    <scope>NUCLEOTIDE SEQUENCE [LARGE SCALE GENOMIC DNA]</scope>
    <source>
        <strain evidence="4">CCM 7282</strain>
    </source>
</reference>
<dbReference type="PANTHER" id="PTHR33542:SF3">
    <property type="entry name" value="SIROHYDROCHLORIN FERROCHELATASE, CHLOROPLASTIC"/>
    <property type="match status" value="1"/>
</dbReference>
<proteinExistence type="predicted"/>
<gene>
    <name evidence="3" type="primary">sirB</name>
    <name evidence="3" type="ORF">GCM10007216_10980</name>
</gene>
<dbReference type="EMBL" id="BMCJ01000002">
    <property type="protein sequence ID" value="GGC82232.1"/>
    <property type="molecule type" value="Genomic_DNA"/>
</dbReference>
<dbReference type="InterPro" id="IPR002762">
    <property type="entry name" value="CbiX-like"/>
</dbReference>
<dbReference type="Gene3D" id="3.40.50.1400">
    <property type="match status" value="2"/>
</dbReference>
<name>A0ABQ1NQN9_9BACI</name>
<protein>
    <submittedName>
        <fullName evidence="3">Sirohydrochlorin ferrochelatase</fullName>
    </submittedName>
</protein>
<dbReference type="CDD" id="cd03416">
    <property type="entry name" value="CbiX_SirB_N"/>
    <property type="match status" value="1"/>
</dbReference>
<keyword evidence="1" id="KW-0479">Metal-binding</keyword>
<comment type="caution">
    <text evidence="3">The sequence shown here is derived from an EMBL/GenBank/DDBJ whole genome shotgun (WGS) entry which is preliminary data.</text>
</comment>
<evidence type="ECO:0000256" key="1">
    <source>
        <dbReference type="ARBA" id="ARBA00022723"/>
    </source>
</evidence>
<dbReference type="Proteomes" id="UP000619534">
    <property type="component" value="Unassembled WGS sequence"/>
</dbReference>
<accession>A0ABQ1NQN9</accession>
<dbReference type="PANTHER" id="PTHR33542">
    <property type="entry name" value="SIROHYDROCHLORIN FERROCHELATASE, CHLOROPLASTIC"/>
    <property type="match status" value="1"/>
</dbReference>
<evidence type="ECO:0000256" key="2">
    <source>
        <dbReference type="ARBA" id="ARBA00023239"/>
    </source>
</evidence>
<dbReference type="CDD" id="cd03414">
    <property type="entry name" value="CbiX_SirB_C"/>
    <property type="match status" value="1"/>
</dbReference>
<dbReference type="SUPFAM" id="SSF53800">
    <property type="entry name" value="Chelatase"/>
    <property type="match status" value="1"/>
</dbReference>
<keyword evidence="4" id="KW-1185">Reference proteome</keyword>
<sequence length="252" mass="28341">MQGILYVSHGSRVPEARRQAVDCIHSVQSKVGIGLQEICYLELAQPDMAEGIRLLAEKGANKIAIIPVLLLRAGHYYTDIPKEIEAAKNKYPDIEFQYGKPLGVQERLIDILIERIKEKHDPISPDSNILLVGRGSRNPETPAAIQKIQKNLCQRLGGMNVDACYLAACQPSFEKGLEKSIQAGYRQTIVVPYLWFTGILIHSMQKKVREYQEDGHQVILCDHLGDHPMMVEALAERVYELLPGKKVKNYAQ</sequence>
<evidence type="ECO:0000313" key="4">
    <source>
        <dbReference type="Proteomes" id="UP000619534"/>
    </source>
</evidence>
<evidence type="ECO:0000313" key="3">
    <source>
        <dbReference type="EMBL" id="GGC82232.1"/>
    </source>
</evidence>